<reference evidence="1 4" key="2">
    <citation type="submission" date="2021-06" db="EMBL/GenBank/DDBJ databases">
        <title>Microbial metabolic specificity influences pelagic lipid remineralization.</title>
        <authorList>
            <person name="Behrendt L."/>
            <person name="Hunter J.E."/>
            <person name="Alcolombri U."/>
            <person name="Smriga S."/>
            <person name="Mincer T."/>
            <person name="Lowenstein D.P."/>
            <person name="Peaudecerf F.J."/>
            <person name="Fernandez V.I."/>
            <person name="Fredricks H."/>
            <person name="Almblad H."/>
            <person name="Harrison J.J."/>
            <person name="Stocker R."/>
            <person name="Van Mooy B.A.S."/>
        </authorList>
    </citation>
    <scope>NUCLEOTIDE SEQUENCE [LARGE SCALE GENOMIC DNA]</scope>
    <source>
        <strain evidence="1 4">A252</strain>
    </source>
</reference>
<dbReference type="AlphaFoldDB" id="A0A365Q009"/>
<evidence type="ECO:0000313" key="3">
    <source>
        <dbReference type="Proteomes" id="UP000252554"/>
    </source>
</evidence>
<dbReference type="EMBL" id="QNTV01000001">
    <property type="protein sequence ID" value="RBA62522.1"/>
    <property type="molecule type" value="Genomic_DNA"/>
</dbReference>
<dbReference type="EMBL" id="CP076683">
    <property type="protein sequence ID" value="QWV15472.1"/>
    <property type="molecule type" value="Genomic_DNA"/>
</dbReference>
<evidence type="ECO:0000313" key="2">
    <source>
        <dbReference type="EMBL" id="RBA62522.1"/>
    </source>
</evidence>
<protein>
    <submittedName>
        <fullName evidence="2">Uncharacterized protein</fullName>
    </submittedName>
</protein>
<organism evidence="2 3">
    <name type="scientific">Stutzerimonas zhaodongensis</name>
    <dbReference type="NCBI Taxonomy" id="1176257"/>
    <lineage>
        <taxon>Bacteria</taxon>
        <taxon>Pseudomonadati</taxon>
        <taxon>Pseudomonadota</taxon>
        <taxon>Gammaproteobacteria</taxon>
        <taxon>Pseudomonadales</taxon>
        <taxon>Pseudomonadaceae</taxon>
        <taxon>Stutzerimonas</taxon>
    </lineage>
</organism>
<sequence length="75" mass="8560">MTIDYLDPTDEATLDEILRAALIELEERAPYMDPADVARSRHEIEKALAREPEAWKRALQMAKQLHIDELGGSIQ</sequence>
<name>A0A365Q009_9GAMM</name>
<proteinExistence type="predicted"/>
<accession>A0A365Q009</accession>
<dbReference type="Proteomes" id="UP000683436">
    <property type="component" value="Chromosome"/>
</dbReference>
<evidence type="ECO:0000313" key="1">
    <source>
        <dbReference type="EMBL" id="QWV15472.1"/>
    </source>
</evidence>
<dbReference type="RefSeq" id="WP_128119177.1">
    <property type="nucleotide sequence ID" value="NZ_CP076683.1"/>
</dbReference>
<reference evidence="2 3" key="1">
    <citation type="submission" date="2018-06" db="EMBL/GenBank/DDBJ databases">
        <title>Whole genome sequencing of four bacterial strains from South Shetland trench revealing bio-synthetic gene clusters.</title>
        <authorList>
            <person name="Abdel-Mageed W.M."/>
            <person name="Lehri B."/>
            <person name="Jarmusch S.A."/>
            <person name="Miranda K."/>
            <person name="Goodfellow M."/>
            <person name="Jaspars M."/>
            <person name="Karlyshev A.V."/>
        </authorList>
    </citation>
    <scope>NUCLEOTIDE SEQUENCE [LARGE SCALE GENOMIC DNA]</scope>
    <source>
        <strain evidence="2 3">SST2</strain>
    </source>
</reference>
<evidence type="ECO:0000313" key="4">
    <source>
        <dbReference type="Proteomes" id="UP000683436"/>
    </source>
</evidence>
<gene>
    <name evidence="2" type="ORF">DQ403_02850</name>
    <name evidence="1" type="ORF">KQ248_12955</name>
</gene>
<keyword evidence="4" id="KW-1185">Reference proteome</keyword>
<dbReference type="Proteomes" id="UP000252554">
    <property type="component" value="Unassembled WGS sequence"/>
</dbReference>